<name>A0AAD6LKY2_9ROSI</name>
<organism evidence="1 2">
    <name type="scientific">Populus alba x Populus x berolinensis</name>
    <dbReference type="NCBI Taxonomy" id="444605"/>
    <lineage>
        <taxon>Eukaryota</taxon>
        <taxon>Viridiplantae</taxon>
        <taxon>Streptophyta</taxon>
        <taxon>Embryophyta</taxon>
        <taxon>Tracheophyta</taxon>
        <taxon>Spermatophyta</taxon>
        <taxon>Magnoliopsida</taxon>
        <taxon>eudicotyledons</taxon>
        <taxon>Gunneridae</taxon>
        <taxon>Pentapetalae</taxon>
        <taxon>rosids</taxon>
        <taxon>fabids</taxon>
        <taxon>Malpighiales</taxon>
        <taxon>Salicaceae</taxon>
        <taxon>Saliceae</taxon>
        <taxon>Populus</taxon>
    </lineage>
</organism>
<keyword evidence="2" id="KW-1185">Reference proteome</keyword>
<accession>A0AAD6LKY2</accession>
<proteinExistence type="predicted"/>
<evidence type="ECO:0000313" key="1">
    <source>
        <dbReference type="EMBL" id="KAJ6968854.1"/>
    </source>
</evidence>
<dbReference type="Proteomes" id="UP001164929">
    <property type="component" value="Chromosome 16"/>
</dbReference>
<protein>
    <submittedName>
        <fullName evidence="1">Uncharacterized protein</fullName>
    </submittedName>
</protein>
<evidence type="ECO:0000313" key="2">
    <source>
        <dbReference type="Proteomes" id="UP001164929"/>
    </source>
</evidence>
<comment type="caution">
    <text evidence="1">The sequence shown here is derived from an EMBL/GenBank/DDBJ whole genome shotgun (WGS) entry which is preliminary data.</text>
</comment>
<sequence>MPSPPAAELIRLLFSSIDHPPHQVLLDRSQLRTFQETAATGLLLVQRFYSCGTNIHGPARGTMVIMFFDVYLCSPHIIYRSLIGASI</sequence>
<dbReference type="EMBL" id="JAQIZT010000016">
    <property type="protein sequence ID" value="KAJ6968854.1"/>
    <property type="molecule type" value="Genomic_DNA"/>
</dbReference>
<reference evidence="1 2" key="1">
    <citation type="journal article" date="2023" name="Mol. Ecol. Resour.">
        <title>Chromosome-level genome assembly of a triploid poplar Populus alba 'Berolinensis'.</title>
        <authorList>
            <person name="Chen S."/>
            <person name="Yu Y."/>
            <person name="Wang X."/>
            <person name="Wang S."/>
            <person name="Zhang T."/>
            <person name="Zhou Y."/>
            <person name="He R."/>
            <person name="Meng N."/>
            <person name="Wang Y."/>
            <person name="Liu W."/>
            <person name="Liu Z."/>
            <person name="Liu J."/>
            <person name="Guo Q."/>
            <person name="Huang H."/>
            <person name="Sederoff R.R."/>
            <person name="Wang G."/>
            <person name="Qu G."/>
            <person name="Chen S."/>
        </authorList>
    </citation>
    <scope>NUCLEOTIDE SEQUENCE [LARGE SCALE GENOMIC DNA]</scope>
    <source>
        <strain evidence="1">SC-2020</strain>
    </source>
</reference>
<gene>
    <name evidence="1" type="ORF">NC653_036741</name>
</gene>
<dbReference type="AlphaFoldDB" id="A0AAD6LKY2"/>